<protein>
    <recommendedName>
        <fullName evidence="5">RING-type domain-containing protein</fullName>
    </recommendedName>
</protein>
<evidence type="ECO:0000256" key="2">
    <source>
        <dbReference type="ARBA" id="ARBA00022833"/>
    </source>
</evidence>
<dbReference type="SUPFAM" id="SSF57850">
    <property type="entry name" value="RING/U-box"/>
    <property type="match status" value="1"/>
</dbReference>
<reference evidence="6" key="1">
    <citation type="submission" date="2021-02" db="EMBL/GenBank/DDBJ databases">
        <authorList>
            <person name="Nowell W R."/>
        </authorList>
    </citation>
    <scope>NUCLEOTIDE SEQUENCE</scope>
</reference>
<feature type="domain" description="RING-type" evidence="5">
    <location>
        <begin position="10"/>
        <end position="42"/>
    </location>
</feature>
<keyword evidence="1 3" id="KW-0479">Metal-binding</keyword>
<dbReference type="InterPro" id="IPR036465">
    <property type="entry name" value="vWFA_dom_sf"/>
</dbReference>
<name>A0A815RGB1_ADIRI</name>
<proteinExistence type="predicted"/>
<evidence type="ECO:0000256" key="3">
    <source>
        <dbReference type="PROSITE-ProRule" id="PRU00175"/>
    </source>
</evidence>
<dbReference type="AlphaFoldDB" id="A0A815RGB1"/>
<keyword evidence="1 3" id="KW-0863">Zinc-finger</keyword>
<dbReference type="EMBL" id="CAJNOJ010000528">
    <property type="protein sequence ID" value="CAF1476705.1"/>
    <property type="molecule type" value="Genomic_DNA"/>
</dbReference>
<dbReference type="SUPFAM" id="SSF53300">
    <property type="entry name" value="vWA-like"/>
    <property type="match status" value="1"/>
</dbReference>
<dbReference type="OrthoDB" id="6105938at2759"/>
<dbReference type="InterPro" id="IPR013083">
    <property type="entry name" value="Znf_RING/FYVE/PHD"/>
</dbReference>
<dbReference type="InterPro" id="IPR001841">
    <property type="entry name" value="Znf_RING"/>
</dbReference>
<evidence type="ECO:0000259" key="5">
    <source>
        <dbReference type="PROSITE" id="PS50089"/>
    </source>
</evidence>
<sequence length="347" mass="38844">MSVSKSLITCALCKKIFTNPVTHNLCGHSFDLECIMKENTCPAPHCGKEIKAADLSTNHTLVGIVNDYSETVTDSYHLYLIDTSTSMQSSDHWLFGWFGRSRFEQAKDYMMKIFEEEMKWTKHKMCLATFDTNVIFRVAFKTVDNEHVAKLGLLEPVGKETALFDAIKDCLDHFEHLNQIYDNPPRFLYIFTDGKRNAGCKTTVGVDAQSLNIHTNKLNIAGMMIHVGKTNADETRQISGQLGYQYVQLNEDNIGPTANSIMMSVKMKIKAAATASSGFSIAAAVEKTLAIWRETEKSICTIPDPCGQEGHSDLPRFQQQSQPELRPQSTMPTATYTACHHPLAFVQ</sequence>
<dbReference type="GO" id="GO:0008270">
    <property type="term" value="F:zinc ion binding"/>
    <property type="evidence" value="ECO:0007669"/>
    <property type="project" value="UniProtKB-KW"/>
</dbReference>
<feature type="compositionally biased region" description="Polar residues" evidence="4">
    <location>
        <begin position="317"/>
        <end position="329"/>
    </location>
</feature>
<dbReference type="Gene3D" id="3.30.40.10">
    <property type="entry name" value="Zinc/RING finger domain, C3HC4 (zinc finger)"/>
    <property type="match status" value="1"/>
</dbReference>
<feature type="region of interest" description="Disordered" evidence="4">
    <location>
        <begin position="308"/>
        <end position="329"/>
    </location>
</feature>
<accession>A0A815RGB1</accession>
<dbReference type="Pfam" id="PF13519">
    <property type="entry name" value="VWA_2"/>
    <property type="match status" value="1"/>
</dbReference>
<organism evidence="6 7">
    <name type="scientific">Adineta ricciae</name>
    <name type="common">Rotifer</name>
    <dbReference type="NCBI Taxonomy" id="249248"/>
    <lineage>
        <taxon>Eukaryota</taxon>
        <taxon>Metazoa</taxon>
        <taxon>Spiralia</taxon>
        <taxon>Gnathifera</taxon>
        <taxon>Rotifera</taxon>
        <taxon>Eurotatoria</taxon>
        <taxon>Bdelloidea</taxon>
        <taxon>Adinetida</taxon>
        <taxon>Adinetidae</taxon>
        <taxon>Adineta</taxon>
    </lineage>
</organism>
<evidence type="ECO:0000256" key="1">
    <source>
        <dbReference type="ARBA" id="ARBA00022771"/>
    </source>
</evidence>
<comment type="caution">
    <text evidence="6">The sequence shown here is derived from an EMBL/GenBank/DDBJ whole genome shotgun (WGS) entry which is preliminary data.</text>
</comment>
<evidence type="ECO:0000313" key="7">
    <source>
        <dbReference type="Proteomes" id="UP000663852"/>
    </source>
</evidence>
<gene>
    <name evidence="6" type="ORF">EDS130_LOCUS41163</name>
</gene>
<evidence type="ECO:0000256" key="4">
    <source>
        <dbReference type="SAM" id="MobiDB-lite"/>
    </source>
</evidence>
<evidence type="ECO:0000313" key="6">
    <source>
        <dbReference type="EMBL" id="CAF1476705.1"/>
    </source>
</evidence>
<dbReference type="PROSITE" id="PS50089">
    <property type="entry name" value="ZF_RING_2"/>
    <property type="match status" value="1"/>
</dbReference>
<keyword evidence="2" id="KW-0862">Zinc</keyword>
<dbReference type="Gene3D" id="3.40.50.410">
    <property type="entry name" value="von Willebrand factor, type A domain"/>
    <property type="match status" value="1"/>
</dbReference>
<dbReference type="Proteomes" id="UP000663852">
    <property type="component" value="Unassembled WGS sequence"/>
</dbReference>
<dbReference type="InterPro" id="IPR002035">
    <property type="entry name" value="VWF_A"/>
</dbReference>